<evidence type="ECO:0000313" key="3">
    <source>
        <dbReference type="Proteomes" id="UP000035762"/>
    </source>
</evidence>
<dbReference type="Proteomes" id="UP000035762">
    <property type="component" value="Unassembled WGS sequence"/>
</dbReference>
<feature type="compositionally biased region" description="Basic and acidic residues" evidence="1">
    <location>
        <begin position="94"/>
        <end position="105"/>
    </location>
</feature>
<gene>
    <name evidence="2" type="ORF">BN961_02020</name>
</gene>
<evidence type="ECO:0000256" key="1">
    <source>
        <dbReference type="SAM" id="MobiDB-lite"/>
    </source>
</evidence>
<keyword evidence="3" id="KW-1185">Reference proteome</keyword>
<accession>A0A090MSJ8</accession>
<comment type="caution">
    <text evidence="2">The sequence shown here is derived from an EMBL/GenBank/DDBJ whole genome shotgun (WGS) entry which is preliminary data.</text>
</comment>
<protein>
    <submittedName>
        <fullName evidence="2">Uncharacterized protein</fullName>
    </submittedName>
</protein>
<reference evidence="2 3" key="1">
    <citation type="journal article" date="2014" name="Genome Announc.">
        <title>Genome Sequence of Afipia felis Strain 76713, Isolated in Hospital Water Using an Amoeba Co-Culture Procedure.</title>
        <authorList>
            <person name="Benamar S."/>
            <person name="La Scola B."/>
            <person name="Croce O."/>
        </authorList>
    </citation>
    <scope>NUCLEOTIDE SEQUENCE [LARGE SCALE GENOMIC DNA]</scope>
    <source>
        <strain evidence="2 3">76713</strain>
    </source>
</reference>
<sequence>MLDDLADGALETLRERIKLGLARRRQLAILRIALDSLLLGLGHRLNLEFLHCAGHLADFIPAIEARQLDRQISGGQFVHRLGHHHHRLRNTAPDQEREQQAKRGNDAEHNLESELLLFEAHLRNADFHAFARAARAHHVRDKLRHHRKLLFRILDESRIGAGSARLFDDGLRLRCVDGDGILQLGVIVLRHHRARLIQADLKSRQRVVDTAKRRRGVECITLDRLGVCLGRRCRRETIQVGMSRPDR</sequence>
<evidence type="ECO:0000313" key="2">
    <source>
        <dbReference type="EMBL" id="CEG08604.1"/>
    </source>
</evidence>
<feature type="region of interest" description="Disordered" evidence="1">
    <location>
        <begin position="86"/>
        <end position="105"/>
    </location>
</feature>
<proteinExistence type="predicted"/>
<organism evidence="2 3">
    <name type="scientific">Afipia felis</name>
    <name type="common">Cat scratch disease bacillus</name>
    <dbReference type="NCBI Taxonomy" id="1035"/>
    <lineage>
        <taxon>Bacteria</taxon>
        <taxon>Pseudomonadati</taxon>
        <taxon>Pseudomonadota</taxon>
        <taxon>Alphaproteobacteria</taxon>
        <taxon>Hyphomicrobiales</taxon>
        <taxon>Nitrobacteraceae</taxon>
        <taxon>Afipia</taxon>
    </lineage>
</organism>
<name>A0A090MSJ8_AFIFE</name>
<dbReference type="EMBL" id="CCAZ020000001">
    <property type="protein sequence ID" value="CEG08604.1"/>
    <property type="molecule type" value="Genomic_DNA"/>
</dbReference>
<dbReference type="AlphaFoldDB" id="A0A090MSJ8"/>